<dbReference type="EMBL" id="JAUSVX010000017">
    <property type="protein sequence ID" value="MDQ0473543.1"/>
    <property type="molecule type" value="Genomic_DNA"/>
</dbReference>
<dbReference type="RefSeq" id="WP_307281984.1">
    <property type="nucleotide sequence ID" value="NZ_JAUSVX010000017.1"/>
</dbReference>
<keyword evidence="2" id="KW-1185">Reference proteome</keyword>
<dbReference type="Proteomes" id="UP001242480">
    <property type="component" value="Unassembled WGS sequence"/>
</dbReference>
<accession>A0ABU0JGY3</accession>
<gene>
    <name evidence="1" type="ORF">QO011_006579</name>
</gene>
<organism evidence="1 2">
    <name type="scientific">Labrys wisconsinensis</name>
    <dbReference type="NCBI Taxonomy" id="425677"/>
    <lineage>
        <taxon>Bacteria</taxon>
        <taxon>Pseudomonadati</taxon>
        <taxon>Pseudomonadota</taxon>
        <taxon>Alphaproteobacteria</taxon>
        <taxon>Hyphomicrobiales</taxon>
        <taxon>Xanthobacteraceae</taxon>
        <taxon>Labrys</taxon>
    </lineage>
</organism>
<protein>
    <submittedName>
        <fullName evidence="1">Uncharacterized protein</fullName>
    </submittedName>
</protein>
<proteinExistence type="predicted"/>
<reference evidence="1 2" key="1">
    <citation type="submission" date="2023-07" db="EMBL/GenBank/DDBJ databases">
        <title>Genomic Encyclopedia of Type Strains, Phase IV (KMG-IV): sequencing the most valuable type-strain genomes for metagenomic binning, comparative biology and taxonomic classification.</title>
        <authorList>
            <person name="Goeker M."/>
        </authorList>
    </citation>
    <scope>NUCLEOTIDE SEQUENCE [LARGE SCALE GENOMIC DNA]</scope>
    <source>
        <strain evidence="1 2">DSM 19619</strain>
    </source>
</reference>
<sequence>MPFDDALNAAARSFELNARREIAEALGLTDDVELQLPAVSAIRLSDHHAVFEIDCPHVSVGMGDAAEIATLSILRGADERWCLEDLQEIPKHYWF</sequence>
<evidence type="ECO:0000313" key="2">
    <source>
        <dbReference type="Proteomes" id="UP001242480"/>
    </source>
</evidence>
<evidence type="ECO:0000313" key="1">
    <source>
        <dbReference type="EMBL" id="MDQ0473543.1"/>
    </source>
</evidence>
<comment type="caution">
    <text evidence="1">The sequence shown here is derived from an EMBL/GenBank/DDBJ whole genome shotgun (WGS) entry which is preliminary data.</text>
</comment>
<name>A0ABU0JGY3_9HYPH</name>